<evidence type="ECO:0000313" key="5">
    <source>
        <dbReference type="Proteomes" id="UP000292362"/>
    </source>
</evidence>
<keyword evidence="1" id="KW-0732">Signal</keyword>
<accession>A0A4Q9LBH6</accession>
<evidence type="ECO:0000313" key="4">
    <source>
        <dbReference type="Proteomes" id="UP000292282"/>
    </source>
</evidence>
<dbReference type="EMBL" id="PITK01000021">
    <property type="protein sequence ID" value="TBU20803.1"/>
    <property type="molecule type" value="Genomic_DNA"/>
</dbReference>
<name>A0A4Q9LBH6_9MICR</name>
<feature type="chain" id="PRO_5033445337" evidence="1">
    <location>
        <begin position="23"/>
        <end position="437"/>
    </location>
</feature>
<comment type="caution">
    <text evidence="2">The sequence shown here is derived from an EMBL/GenBank/DDBJ whole genome shotgun (WGS) entry which is preliminary data.</text>
</comment>
<dbReference type="EMBL" id="PITJ01000045">
    <property type="protein sequence ID" value="TBU05138.1"/>
    <property type="molecule type" value="Genomic_DNA"/>
</dbReference>
<dbReference type="Proteomes" id="UP000292282">
    <property type="component" value="Unassembled WGS sequence"/>
</dbReference>
<sequence>MGGHEFISRIFLSFPLILYFLAEYSEEKMYIAKYRKFFAKKCHKIYKRETKEFVSLPSAIDFAHLIFSQETTKFAIESISNYLQCGISTKYEFRIYNPYETLDRQLYENIFRTFQLNRIKNEWWSILFYSEINALNLDILRKNHIIVRKEFLKYLLKCFFRIYTAVKKQMKYLNINFTRYSYISINDIMNDVSKEISQEYQNIPLYLFPDQYEAICIKIFSQNAISNAKIDKENLINRFNRLFHEYFSRVFYGVYINFIIDISKSELHEGSNLINTIHQTIINNYRLVFDDTQNFENDRMNDLRSERAFLFENSYQVLKFYYFYTTKDTKHSDYKFYILFRRNAKKFEFNYRWYNDFDYQDRIAHPLFYMEVLCPMDLYLIEFVEDECKKSFKIHKIRSPTYKLQAYNNYKFVYRKEIITINCLLDRLIFYQNQNYL</sequence>
<evidence type="ECO:0000313" key="2">
    <source>
        <dbReference type="EMBL" id="TBU05138.1"/>
    </source>
</evidence>
<dbReference type="VEuPathDB" id="MicrosporidiaDB:CWI37_0045p0050"/>
<dbReference type="AlphaFoldDB" id="A0A4Q9LBH6"/>
<evidence type="ECO:0000256" key="1">
    <source>
        <dbReference type="SAM" id="SignalP"/>
    </source>
</evidence>
<proteinExistence type="predicted"/>
<reference evidence="4 5" key="1">
    <citation type="submission" date="2017-12" db="EMBL/GenBank/DDBJ databases">
        <authorList>
            <person name="Pombert J.-F."/>
            <person name="Haag K.L."/>
            <person name="Ebert D."/>
        </authorList>
    </citation>
    <scope>NUCLEOTIDE SEQUENCE [LARGE SCALE GENOMIC DNA]</scope>
    <source>
        <strain evidence="2">FI-OER-3-3</strain>
        <strain evidence="3">IL-G-3</strain>
    </source>
</reference>
<keyword evidence="4" id="KW-1185">Reference proteome</keyword>
<dbReference type="Proteomes" id="UP000292362">
    <property type="component" value="Unassembled WGS sequence"/>
</dbReference>
<evidence type="ECO:0000313" key="3">
    <source>
        <dbReference type="EMBL" id="TBU20803.1"/>
    </source>
</evidence>
<dbReference type="VEuPathDB" id="MicrosporidiaDB:CWI38_0021p0090"/>
<gene>
    <name evidence="2" type="ORF">CWI37_0045p0050</name>
    <name evidence="3" type="ORF">CWI38_0021p0090</name>
</gene>
<organism evidence="2 5">
    <name type="scientific">Hamiltosporidium tvaerminnensis</name>
    <dbReference type="NCBI Taxonomy" id="1176355"/>
    <lineage>
        <taxon>Eukaryota</taxon>
        <taxon>Fungi</taxon>
        <taxon>Fungi incertae sedis</taxon>
        <taxon>Microsporidia</taxon>
        <taxon>Dubosqiidae</taxon>
        <taxon>Hamiltosporidium</taxon>
    </lineage>
</organism>
<feature type="signal peptide" evidence="1">
    <location>
        <begin position="1"/>
        <end position="22"/>
    </location>
</feature>
<protein>
    <submittedName>
        <fullName evidence="2">Uncharacterized protein</fullName>
    </submittedName>
</protein>